<dbReference type="EMBL" id="JAJJMA010177203">
    <property type="protein sequence ID" value="MCL7037276.1"/>
    <property type="molecule type" value="Genomic_DNA"/>
</dbReference>
<dbReference type="PANTHER" id="PTHR13948:SF3">
    <property type="entry name" value="FI21118P1"/>
    <property type="match status" value="1"/>
</dbReference>
<feature type="domain" description="RRM" evidence="5">
    <location>
        <begin position="251"/>
        <end position="331"/>
    </location>
</feature>
<dbReference type="AlphaFoldDB" id="A0AA41SJI2"/>
<organism evidence="6 7">
    <name type="scientific">Papaver nudicaule</name>
    <name type="common">Iceland poppy</name>
    <dbReference type="NCBI Taxonomy" id="74823"/>
    <lineage>
        <taxon>Eukaryota</taxon>
        <taxon>Viridiplantae</taxon>
        <taxon>Streptophyta</taxon>
        <taxon>Embryophyta</taxon>
        <taxon>Tracheophyta</taxon>
        <taxon>Spermatophyta</taxon>
        <taxon>Magnoliopsida</taxon>
        <taxon>Ranunculales</taxon>
        <taxon>Papaveraceae</taxon>
        <taxon>Papaveroideae</taxon>
        <taxon>Papaver</taxon>
    </lineage>
</organism>
<evidence type="ECO:0000256" key="1">
    <source>
        <dbReference type="ARBA" id="ARBA00004123"/>
    </source>
</evidence>
<dbReference type="SMART" id="SM00360">
    <property type="entry name" value="RRM"/>
    <property type="match status" value="3"/>
</dbReference>
<evidence type="ECO:0000256" key="2">
    <source>
        <dbReference type="ARBA" id="ARBA00023242"/>
    </source>
</evidence>
<feature type="region of interest" description="Disordered" evidence="4">
    <location>
        <begin position="42"/>
        <end position="83"/>
    </location>
</feature>
<dbReference type="GO" id="GO:0000398">
    <property type="term" value="P:mRNA splicing, via spliceosome"/>
    <property type="evidence" value="ECO:0007669"/>
    <property type="project" value="TreeGrafter"/>
</dbReference>
<comment type="subcellular location">
    <subcellularLocation>
        <location evidence="1">Nucleus</location>
    </subcellularLocation>
</comment>
<proteinExistence type="predicted"/>
<dbReference type="InterPro" id="IPR000504">
    <property type="entry name" value="RRM_dom"/>
</dbReference>
<keyword evidence="2" id="KW-0539">Nucleus</keyword>
<dbReference type="Gene3D" id="3.30.70.330">
    <property type="match status" value="3"/>
</dbReference>
<evidence type="ECO:0000259" key="5">
    <source>
        <dbReference type="PROSITE" id="PS50102"/>
    </source>
</evidence>
<feature type="domain" description="RRM" evidence="5">
    <location>
        <begin position="360"/>
        <end position="440"/>
    </location>
</feature>
<sequence>MVLKIRLLIVTKDFFFLHLIYMNLIYVCNRSAFDYRSCHDRGGKRCDSLKRHSSHDDKRQHKRFERSQSSGNDDRQRSRSPQVCHRSLVAPTATVKVKGLPKEATEEYIRHILAEWRPLIHVRVMTKDNTNVCRGIAFIDFPSVVAAQKMMDAIGVCGLDVNGRKLSFEYRLVTPTTTVAVKEITKLEKEEERVLGCVERCDGLKRQDSHDFVLDKCQHRRFERSLSSGHDGSWRSRSPEVCNHSLVAPTATVRVKGLPKEATEEYIRHILAKWRPLIHVEVMTKDNTSDCRGIAFIDFPSVVAAQRMMDAVGVWGLDVDGRKLSFEYRSCHDRGDRVLDDRQRSRSPQVCNRSVLAPTATVKVKGLPKEATEEYIRHILAEWRPLIHVRVMTKDNTSVCRGIAFVDFPSVVAAQKMMDEIGVCGLDVNGRKLSFEYRPTVEELEASTSISPKDLEELIIGIKKDPYLKPIVEDIETAGLAVMTRYLNDPGVLQKLAQAMGFADLGDTVVNSVEHNAPNADAETQTAK</sequence>
<keyword evidence="3" id="KW-0694">RNA-binding</keyword>
<dbReference type="CDD" id="cd00590">
    <property type="entry name" value="RRM_SF"/>
    <property type="match status" value="3"/>
</dbReference>
<dbReference type="GO" id="GO:0005634">
    <property type="term" value="C:nucleus"/>
    <property type="evidence" value="ECO:0007669"/>
    <property type="project" value="UniProtKB-SubCell"/>
</dbReference>
<evidence type="ECO:0000256" key="3">
    <source>
        <dbReference type="PROSITE-ProRule" id="PRU00176"/>
    </source>
</evidence>
<feature type="compositionally biased region" description="Basic and acidic residues" evidence="4">
    <location>
        <begin position="42"/>
        <end position="59"/>
    </location>
</feature>
<dbReference type="SUPFAM" id="SSF54928">
    <property type="entry name" value="RNA-binding domain, RBD"/>
    <property type="match status" value="3"/>
</dbReference>
<dbReference type="Pfam" id="PF00076">
    <property type="entry name" value="RRM_1"/>
    <property type="match status" value="3"/>
</dbReference>
<dbReference type="InterPro" id="IPR012677">
    <property type="entry name" value="Nucleotide-bd_a/b_plait_sf"/>
</dbReference>
<accession>A0AA41SJI2</accession>
<dbReference type="PANTHER" id="PTHR13948">
    <property type="entry name" value="RNA-BINDING PROTEIN"/>
    <property type="match status" value="1"/>
</dbReference>
<protein>
    <recommendedName>
        <fullName evidence="5">RRM domain-containing protein</fullName>
    </recommendedName>
</protein>
<comment type="caution">
    <text evidence="6">The sequence shown here is derived from an EMBL/GenBank/DDBJ whole genome shotgun (WGS) entry which is preliminary data.</text>
</comment>
<keyword evidence="7" id="KW-1185">Reference proteome</keyword>
<evidence type="ECO:0000313" key="6">
    <source>
        <dbReference type="EMBL" id="MCL7037276.1"/>
    </source>
</evidence>
<dbReference type="GO" id="GO:0003723">
    <property type="term" value="F:RNA binding"/>
    <property type="evidence" value="ECO:0007669"/>
    <property type="project" value="UniProtKB-UniRule"/>
</dbReference>
<evidence type="ECO:0000313" key="7">
    <source>
        <dbReference type="Proteomes" id="UP001177140"/>
    </source>
</evidence>
<dbReference type="Proteomes" id="UP001177140">
    <property type="component" value="Unassembled WGS sequence"/>
</dbReference>
<dbReference type="PROSITE" id="PS50102">
    <property type="entry name" value="RRM"/>
    <property type="match status" value="3"/>
</dbReference>
<feature type="domain" description="RRM" evidence="5">
    <location>
        <begin position="93"/>
        <end position="173"/>
    </location>
</feature>
<name>A0AA41SJI2_PAPNU</name>
<dbReference type="InterPro" id="IPR035979">
    <property type="entry name" value="RBD_domain_sf"/>
</dbReference>
<reference evidence="6" key="1">
    <citation type="submission" date="2022-03" db="EMBL/GenBank/DDBJ databases">
        <title>A functionally conserved STORR gene fusion in Papaver species that diverged 16.8 million years ago.</title>
        <authorList>
            <person name="Catania T."/>
        </authorList>
    </citation>
    <scope>NUCLEOTIDE SEQUENCE</scope>
    <source>
        <strain evidence="6">S-191538</strain>
    </source>
</reference>
<evidence type="ECO:0000256" key="4">
    <source>
        <dbReference type="SAM" id="MobiDB-lite"/>
    </source>
</evidence>
<gene>
    <name evidence="6" type="ORF">MKW94_018316</name>
</gene>